<dbReference type="Gene3D" id="2.130.10.10">
    <property type="entry name" value="YVTN repeat-like/Quinoprotein amine dehydrogenase"/>
    <property type="match status" value="4"/>
</dbReference>
<proteinExistence type="predicted"/>
<feature type="domain" description="DUF6242" evidence="1">
    <location>
        <begin position="490"/>
        <end position="646"/>
    </location>
</feature>
<dbReference type="SUPFAM" id="SSF110296">
    <property type="entry name" value="Oligoxyloglucan reducing end-specific cellobiohydrolase"/>
    <property type="match status" value="2"/>
</dbReference>
<name>A0A3R9P7C0_9BACT</name>
<dbReference type="PANTHER" id="PTHR43739:SF5">
    <property type="entry name" value="EXO-ALPHA-SIALIDASE"/>
    <property type="match status" value="1"/>
</dbReference>
<gene>
    <name evidence="2" type="ORF">EDE15_0602</name>
</gene>
<organism evidence="2 3">
    <name type="scientific">Edaphobacter aggregans</name>
    <dbReference type="NCBI Taxonomy" id="570835"/>
    <lineage>
        <taxon>Bacteria</taxon>
        <taxon>Pseudomonadati</taxon>
        <taxon>Acidobacteriota</taxon>
        <taxon>Terriglobia</taxon>
        <taxon>Terriglobales</taxon>
        <taxon>Acidobacteriaceae</taxon>
        <taxon>Edaphobacter</taxon>
    </lineage>
</organism>
<dbReference type="InterPro" id="IPR015943">
    <property type="entry name" value="WD40/YVTN_repeat-like_dom_sf"/>
</dbReference>
<dbReference type="InterPro" id="IPR036278">
    <property type="entry name" value="Sialidase_sf"/>
</dbReference>
<dbReference type="AlphaFoldDB" id="A0A3R9P7C0"/>
<dbReference type="GO" id="GO:0010411">
    <property type="term" value="P:xyloglucan metabolic process"/>
    <property type="evidence" value="ECO:0007669"/>
    <property type="project" value="TreeGrafter"/>
</dbReference>
<protein>
    <submittedName>
        <fullName evidence="2">Photosystem II stability/assembly factor-like uncharacterized protein</fullName>
    </submittedName>
</protein>
<comment type="caution">
    <text evidence="2">The sequence shown here is derived from an EMBL/GenBank/DDBJ whole genome shotgun (WGS) entry which is preliminary data.</text>
</comment>
<dbReference type="SUPFAM" id="SSF50939">
    <property type="entry name" value="Sialidases"/>
    <property type="match status" value="1"/>
</dbReference>
<evidence type="ECO:0000259" key="1">
    <source>
        <dbReference type="Pfam" id="PF25852"/>
    </source>
</evidence>
<sequence>MLLTTGCVRFMLKPSYGRTDMLNKRNRFKVSLLALILSLTCLRVKAADWLPFGPNGGDARAFAADPHDKMHLYMGTANGWIYETRNGGADWKRLARVGKRDDLVLDSIVVDAAAPGRILVGAWVLSSSDGGLYISDDAGVTWNASAELKGQSIRALASAPSDPKTVVAGTLKGVYRSTDGGIHWQLISPEGSRELHEVESIAIDPKDPQIIYAGTWHLPWKTSDGGAHWSNIGAKEGLIDDSDVFSIIVDPKDPNVVYASACSGIYKSENAAAMFHKIQGIPNTARRTRVLMQDPSNLNIVFAGTTEGLYRTADSGKTWVRMSGPELIVNDVYVNPTDSNRVMLATDRGGVLVSNDGGYSFQPSNNGFSARQITSSVGDARQPSTIYVGVVNDKAWGGVFVSDNGGLTWTQKSNGLEKHDVFSLGQASDGTVLAGTRHGIYRLTGEFWSKADQVSLALPVTSAAATAAPVKKPTTAGKKTGTAGKTATSSVGASRTTAKTVPAKVFDGTVFAFARDGDTMYAATSAGLLKSGTAGTSWTLANNPEGQEWYFVSAAKSLIFAANLRNAVVSSDGGQTWTPVKPPTELTQAAAVAVDGFGGLWIGGREGVYNSQDKGATWQSVKNLYVRDVNSLFYDERGERVLVTGNSSTTFVFSAHLPDKQVSYWNTGWNLRLVRPMGNHLVGATLFDGVVIQPEMVNSVDAAAH</sequence>
<dbReference type="Proteomes" id="UP000269669">
    <property type="component" value="Unassembled WGS sequence"/>
</dbReference>
<evidence type="ECO:0000313" key="2">
    <source>
        <dbReference type="EMBL" id="RSL15125.1"/>
    </source>
</evidence>
<dbReference type="PANTHER" id="PTHR43739">
    <property type="entry name" value="XYLOGLUCANASE (EUROFUNG)"/>
    <property type="match status" value="1"/>
</dbReference>
<dbReference type="InterPro" id="IPR052025">
    <property type="entry name" value="Xyloglucanase_GH74"/>
</dbReference>
<dbReference type="CDD" id="cd15482">
    <property type="entry name" value="Sialidase_non-viral"/>
    <property type="match status" value="2"/>
</dbReference>
<reference evidence="2 3" key="1">
    <citation type="submission" date="2018-12" db="EMBL/GenBank/DDBJ databases">
        <title>Sequencing of bacterial isolates from soil warming experiment in Harvard Forest, Massachusetts, USA.</title>
        <authorList>
            <person name="Deangelis K."/>
        </authorList>
    </citation>
    <scope>NUCLEOTIDE SEQUENCE [LARGE SCALE GENOMIC DNA]</scope>
    <source>
        <strain evidence="2 3">EB153</strain>
    </source>
</reference>
<dbReference type="InterPro" id="IPR058667">
    <property type="entry name" value="DUF6242_C"/>
</dbReference>
<dbReference type="Pfam" id="PF25852">
    <property type="entry name" value="DUF6242_C"/>
    <property type="match status" value="1"/>
</dbReference>
<evidence type="ECO:0000313" key="3">
    <source>
        <dbReference type="Proteomes" id="UP000269669"/>
    </source>
</evidence>
<dbReference type="EMBL" id="RSDW01000001">
    <property type="protein sequence ID" value="RSL15125.1"/>
    <property type="molecule type" value="Genomic_DNA"/>
</dbReference>
<keyword evidence="3" id="KW-1185">Reference proteome</keyword>
<accession>A0A3R9P7C0</accession>